<dbReference type="Gene3D" id="3.20.20.140">
    <property type="entry name" value="Metal-dependent hydrolases"/>
    <property type="match status" value="1"/>
</dbReference>
<dbReference type="AlphaFoldDB" id="A0A7C4FBT2"/>
<dbReference type="InterPro" id="IPR032466">
    <property type="entry name" value="Metal_Hydrolase"/>
</dbReference>
<dbReference type="EMBL" id="DTFI01000022">
    <property type="protein sequence ID" value="HGI42925.1"/>
    <property type="molecule type" value="Genomic_DNA"/>
</dbReference>
<protein>
    <recommendedName>
        <fullName evidence="2">Amidohydrolase-related domain-containing protein</fullName>
    </recommendedName>
</protein>
<evidence type="ECO:0000313" key="1">
    <source>
        <dbReference type="EMBL" id="HGI42925.1"/>
    </source>
</evidence>
<gene>
    <name evidence="1" type="ORF">ENV17_00870</name>
</gene>
<comment type="caution">
    <text evidence="1">The sequence shown here is derived from an EMBL/GenBank/DDBJ whole genome shotgun (WGS) entry which is preliminary data.</text>
</comment>
<sequence>MGVIEVGELLDHGALRRNVHIRYEGGEDLYFESAVSPGFSDAHAHPQVVDVGEGGRWANSYEWLSGRRLRVDEGAVRQDAELSAALAEAALLLSLVDGVTLISITGSLRGNLRAISRLKHLPRVVLLPTLMESAGWSRPESVYAAYAANLAMWDGYFGIGFFAHSLRCTPPEFLRASHRMARRLNLPFAIHLSEGVDEADELVEILGGEVGNVVAVHCISSPEKCRAHGFRVVHCPTSNMYLYGYTLRGLHLFDALGSDWPLVTGTLRRAYADAVRIHGPSLALLTKATAGGYRVMGVEGHGDAVFFDEPLEKVMRGEAEPRLVLVGGRVLVREGLVEGLGFSRHDLLKIKEERVKLAFEKYPLA</sequence>
<organism evidence="1">
    <name type="scientific">Thermofilum pendens</name>
    <dbReference type="NCBI Taxonomy" id="2269"/>
    <lineage>
        <taxon>Archaea</taxon>
        <taxon>Thermoproteota</taxon>
        <taxon>Thermoprotei</taxon>
        <taxon>Thermofilales</taxon>
        <taxon>Thermofilaceae</taxon>
        <taxon>Thermofilum</taxon>
    </lineage>
</organism>
<evidence type="ECO:0008006" key="2">
    <source>
        <dbReference type="Google" id="ProtNLM"/>
    </source>
</evidence>
<accession>A0A7C4FBT2</accession>
<reference evidence="1" key="1">
    <citation type="journal article" date="2020" name="mSystems">
        <title>Genome- and Community-Level Interaction Insights into Carbon Utilization and Element Cycling Functions of Hydrothermarchaeota in Hydrothermal Sediment.</title>
        <authorList>
            <person name="Zhou Z."/>
            <person name="Liu Y."/>
            <person name="Xu W."/>
            <person name="Pan J."/>
            <person name="Luo Z.H."/>
            <person name="Li M."/>
        </authorList>
    </citation>
    <scope>NUCLEOTIDE SEQUENCE [LARGE SCALE GENOMIC DNA]</scope>
    <source>
        <strain evidence="1">SpSt-735</strain>
    </source>
</reference>
<dbReference type="SUPFAM" id="SSF51556">
    <property type="entry name" value="Metallo-dependent hydrolases"/>
    <property type="match status" value="1"/>
</dbReference>
<proteinExistence type="predicted"/>
<name>A0A7C4FBT2_THEPE</name>